<proteinExistence type="predicted"/>
<dbReference type="AlphaFoldDB" id="A0A1I4B4R7"/>
<protein>
    <recommendedName>
        <fullName evidence="4">Lipoprotein</fullName>
    </recommendedName>
</protein>
<dbReference type="GeneID" id="301129938"/>
<gene>
    <name evidence="2" type="ORF">SAMN05518846_116127</name>
</gene>
<feature type="chain" id="PRO_5038501711" description="Lipoprotein" evidence="1">
    <location>
        <begin position="18"/>
        <end position="271"/>
    </location>
</feature>
<accession>A0A1I4B4R7</accession>
<dbReference type="STRING" id="1884381.SAMN05518846_116127"/>
<reference evidence="3" key="1">
    <citation type="submission" date="2016-10" db="EMBL/GenBank/DDBJ databases">
        <authorList>
            <person name="Varghese N."/>
            <person name="Submissions S."/>
        </authorList>
    </citation>
    <scope>NUCLEOTIDE SEQUENCE [LARGE SCALE GENOMIC DNA]</scope>
    <source>
        <strain evidence="3">OK042</strain>
    </source>
</reference>
<dbReference type="PROSITE" id="PS51257">
    <property type="entry name" value="PROKAR_LIPOPROTEIN"/>
    <property type="match status" value="1"/>
</dbReference>
<evidence type="ECO:0000313" key="3">
    <source>
        <dbReference type="Proteomes" id="UP000198915"/>
    </source>
</evidence>
<dbReference type="RefSeq" id="WP_092274282.1">
    <property type="nucleotide sequence ID" value="NZ_BJOE01000026.1"/>
</dbReference>
<evidence type="ECO:0008006" key="4">
    <source>
        <dbReference type="Google" id="ProtNLM"/>
    </source>
</evidence>
<keyword evidence="1" id="KW-0732">Signal</keyword>
<keyword evidence="3" id="KW-1185">Reference proteome</keyword>
<evidence type="ECO:0000256" key="1">
    <source>
        <dbReference type="SAM" id="SignalP"/>
    </source>
</evidence>
<dbReference type="Proteomes" id="UP000198915">
    <property type="component" value="Unassembled WGS sequence"/>
</dbReference>
<evidence type="ECO:0000313" key="2">
    <source>
        <dbReference type="EMBL" id="SFK62909.1"/>
    </source>
</evidence>
<feature type="signal peptide" evidence="1">
    <location>
        <begin position="1"/>
        <end position="17"/>
    </location>
</feature>
<organism evidence="2 3">
    <name type="scientific">Brevibacillus centrosporus</name>
    <dbReference type="NCBI Taxonomy" id="54910"/>
    <lineage>
        <taxon>Bacteria</taxon>
        <taxon>Bacillati</taxon>
        <taxon>Bacillota</taxon>
        <taxon>Bacilli</taxon>
        <taxon>Bacillales</taxon>
        <taxon>Paenibacillaceae</taxon>
        <taxon>Brevibacillus</taxon>
    </lineage>
</organism>
<name>A0A1I4B4R7_9BACL</name>
<sequence>MRKLTKASALLAGICAAALLGGCTYESGPKSFASTNFGTTPEQTTTAQTESGADWLKTALEKAKTDPEAQSYWYKGHVKNMILSRSTTSMFNGAVVNGKGYNVDARIAAQPYQYYRIDDKRYIRANDYWLTANEDPLAFDVLAGFDDWLPFMDKAVQLPDDKVYGTVCVPFQLKMTGADWLKTSQSALLDPLKQKLGNRPDLDYILNESTIKTTFWIGKDDRLIHQYETWIILPLPEAGTMDQQVLFQLYKYNDPGIHIKDPSEVEKYLLY</sequence>
<dbReference type="EMBL" id="FORT01000016">
    <property type="protein sequence ID" value="SFK62909.1"/>
    <property type="molecule type" value="Genomic_DNA"/>
</dbReference>